<comment type="caution">
    <text evidence="11">The sequence shown here is derived from an EMBL/GenBank/DDBJ whole genome shotgun (WGS) entry which is preliminary data.</text>
</comment>
<dbReference type="InterPro" id="IPR008921">
    <property type="entry name" value="DNA_pol3_clamp-load_cplx_C"/>
</dbReference>
<keyword evidence="6" id="KW-0239">DNA-directed DNA polymerase</keyword>
<name>A0AB35U759_9FIRM</name>
<reference evidence="11 12" key="1">
    <citation type="submission" date="2022-03" db="EMBL/GenBank/DDBJ databases">
        <title>Novel taxa within the pig intestine.</title>
        <authorList>
            <person name="Wylensek D."/>
            <person name="Bishof K."/>
            <person name="Afrizal A."/>
            <person name="Clavel T."/>
        </authorList>
    </citation>
    <scope>NUCLEOTIDE SEQUENCE [LARGE SCALE GENOMIC DNA]</scope>
    <source>
        <strain evidence="11 12">CLA-KB-P133</strain>
    </source>
</reference>
<dbReference type="EC" id="2.7.7.7" evidence="1"/>
<dbReference type="PANTHER" id="PTHR34388:SF1">
    <property type="entry name" value="DNA POLYMERASE III SUBUNIT DELTA"/>
    <property type="match status" value="1"/>
</dbReference>
<dbReference type="Gene3D" id="3.40.50.300">
    <property type="entry name" value="P-loop containing nucleotide triphosphate hydrolases"/>
    <property type="match status" value="1"/>
</dbReference>
<dbReference type="RefSeq" id="WP_370596156.1">
    <property type="nucleotide sequence ID" value="NZ_JALBUR010000016.1"/>
</dbReference>
<dbReference type="NCBIfam" id="TIGR01128">
    <property type="entry name" value="holA"/>
    <property type="match status" value="1"/>
</dbReference>
<feature type="domain" description="DNA polymerase III delta subunit-like C-terminal" evidence="10">
    <location>
        <begin position="214"/>
        <end position="331"/>
    </location>
</feature>
<dbReference type="GO" id="GO:0009360">
    <property type="term" value="C:DNA polymerase III complex"/>
    <property type="evidence" value="ECO:0007669"/>
    <property type="project" value="InterPro"/>
</dbReference>
<keyword evidence="12" id="KW-1185">Reference proteome</keyword>
<comment type="similarity">
    <text evidence="7">Belongs to the DNA polymerase HolA subunit family.</text>
</comment>
<evidence type="ECO:0000256" key="2">
    <source>
        <dbReference type="ARBA" id="ARBA00017703"/>
    </source>
</evidence>
<dbReference type="SUPFAM" id="SSF48019">
    <property type="entry name" value="post-AAA+ oligomerization domain-like"/>
    <property type="match status" value="1"/>
</dbReference>
<keyword evidence="3 11" id="KW-0808">Transferase</keyword>
<dbReference type="Gene3D" id="1.20.272.10">
    <property type="match status" value="1"/>
</dbReference>
<keyword evidence="4 11" id="KW-0548">Nucleotidyltransferase</keyword>
<keyword evidence="5" id="KW-0235">DNA replication</keyword>
<evidence type="ECO:0000256" key="3">
    <source>
        <dbReference type="ARBA" id="ARBA00022679"/>
    </source>
</evidence>
<gene>
    <name evidence="11" type="primary">holA</name>
    <name evidence="11" type="ORF">MOZ60_07285</name>
</gene>
<dbReference type="InterPro" id="IPR010372">
    <property type="entry name" value="DNA_pol3_delta_N"/>
</dbReference>
<protein>
    <recommendedName>
        <fullName evidence="2">DNA polymerase III subunit delta</fullName>
        <ecNumber evidence="1">2.7.7.7</ecNumber>
    </recommendedName>
</protein>
<dbReference type="GO" id="GO:0006261">
    <property type="term" value="P:DNA-templated DNA replication"/>
    <property type="evidence" value="ECO:0007669"/>
    <property type="project" value="TreeGrafter"/>
</dbReference>
<evidence type="ECO:0000313" key="11">
    <source>
        <dbReference type="EMBL" id="MDX8419896.1"/>
    </source>
</evidence>
<dbReference type="SUPFAM" id="SSF52540">
    <property type="entry name" value="P-loop containing nucleoside triphosphate hydrolases"/>
    <property type="match status" value="1"/>
</dbReference>
<feature type="domain" description="DNA polymerase III delta N-terminal" evidence="9">
    <location>
        <begin position="4"/>
        <end position="140"/>
    </location>
</feature>
<comment type="catalytic activity">
    <reaction evidence="8">
        <text>DNA(n) + a 2'-deoxyribonucleoside 5'-triphosphate = DNA(n+1) + diphosphate</text>
        <dbReference type="Rhea" id="RHEA:22508"/>
        <dbReference type="Rhea" id="RHEA-COMP:17339"/>
        <dbReference type="Rhea" id="RHEA-COMP:17340"/>
        <dbReference type="ChEBI" id="CHEBI:33019"/>
        <dbReference type="ChEBI" id="CHEBI:61560"/>
        <dbReference type="ChEBI" id="CHEBI:173112"/>
        <dbReference type="EC" id="2.7.7.7"/>
    </reaction>
</comment>
<dbReference type="GO" id="GO:0003887">
    <property type="term" value="F:DNA-directed DNA polymerase activity"/>
    <property type="evidence" value="ECO:0007669"/>
    <property type="project" value="UniProtKB-KW"/>
</dbReference>
<accession>A0AB35U759</accession>
<dbReference type="InterPro" id="IPR005790">
    <property type="entry name" value="DNA_polIII_delta"/>
</dbReference>
<evidence type="ECO:0000256" key="5">
    <source>
        <dbReference type="ARBA" id="ARBA00022705"/>
    </source>
</evidence>
<dbReference type="AlphaFoldDB" id="A0AB35U759"/>
<dbReference type="Proteomes" id="UP001286174">
    <property type="component" value="Unassembled WGS sequence"/>
</dbReference>
<evidence type="ECO:0000256" key="1">
    <source>
        <dbReference type="ARBA" id="ARBA00012417"/>
    </source>
</evidence>
<dbReference type="GO" id="GO:0003677">
    <property type="term" value="F:DNA binding"/>
    <property type="evidence" value="ECO:0007669"/>
    <property type="project" value="InterPro"/>
</dbReference>
<dbReference type="Pfam" id="PF21694">
    <property type="entry name" value="DNA_pol3_delta_C"/>
    <property type="match status" value="1"/>
</dbReference>
<organism evidence="11 12">
    <name type="scientific">Grylomicrobium aquisgranensis</name>
    <dbReference type="NCBI Taxonomy" id="2926318"/>
    <lineage>
        <taxon>Bacteria</taxon>
        <taxon>Bacillati</taxon>
        <taxon>Bacillota</taxon>
        <taxon>Erysipelotrichia</taxon>
        <taxon>Erysipelotrichales</taxon>
        <taxon>Erysipelotrichaceae</taxon>
        <taxon>Grylomicrobium</taxon>
    </lineage>
</organism>
<evidence type="ECO:0000256" key="6">
    <source>
        <dbReference type="ARBA" id="ARBA00022932"/>
    </source>
</evidence>
<proteinExistence type="inferred from homology"/>
<evidence type="ECO:0000256" key="7">
    <source>
        <dbReference type="ARBA" id="ARBA00034754"/>
    </source>
</evidence>
<evidence type="ECO:0000259" key="9">
    <source>
        <dbReference type="Pfam" id="PF06144"/>
    </source>
</evidence>
<dbReference type="InterPro" id="IPR048466">
    <property type="entry name" value="DNA_pol3_delta-like_C"/>
</dbReference>
<dbReference type="PANTHER" id="PTHR34388">
    <property type="entry name" value="DNA POLYMERASE III SUBUNIT DELTA"/>
    <property type="match status" value="1"/>
</dbReference>
<dbReference type="InterPro" id="IPR027417">
    <property type="entry name" value="P-loop_NTPase"/>
</dbReference>
<sequence length="336" mass="38250">MSEYAVYGKNEYRETVQIQRILQEERVEKTQVVEIDASNASQFRMEDALTQCNMMTLFSDEGRRAVILKNPYFLKSSDKAKADGKTKDTKRERMLSLLGEYLAHPNPDTALIFDLQGNDIDTRRKETKLLEKYHVKMIACNLIKPWEFPDHIAELLKQGGFVLTAKARAEFDLRVGTDEFQLHHAIEKLSLYGEKNYDEDTIRQLIPEDANLDMWQLGNAFMKGDMAGVVRAKEQMFAKGMDVNAMIPLLASQLRRAYDIAALRDLGYDAARIAIRLHAKESGIRMTLKNISNRSARTLLHLESELASVEQGIKAGTLVPKDAFETYLLKYGGRHG</sequence>
<evidence type="ECO:0000313" key="12">
    <source>
        <dbReference type="Proteomes" id="UP001286174"/>
    </source>
</evidence>
<evidence type="ECO:0000259" key="10">
    <source>
        <dbReference type="Pfam" id="PF21694"/>
    </source>
</evidence>
<evidence type="ECO:0000256" key="8">
    <source>
        <dbReference type="ARBA" id="ARBA00049244"/>
    </source>
</evidence>
<dbReference type="Pfam" id="PF06144">
    <property type="entry name" value="DNA_pol3_delta"/>
    <property type="match status" value="1"/>
</dbReference>
<evidence type="ECO:0000256" key="4">
    <source>
        <dbReference type="ARBA" id="ARBA00022695"/>
    </source>
</evidence>
<dbReference type="EMBL" id="JALBUR010000016">
    <property type="protein sequence ID" value="MDX8419896.1"/>
    <property type="molecule type" value="Genomic_DNA"/>
</dbReference>